<comment type="caution">
    <text evidence="2">The sequence shown here is derived from an EMBL/GenBank/DDBJ whole genome shotgun (WGS) entry which is preliminary data.</text>
</comment>
<dbReference type="Proteomes" id="UP000635477">
    <property type="component" value="Unassembled WGS sequence"/>
</dbReference>
<reference evidence="2" key="1">
    <citation type="journal article" date="2020" name="BMC Genomics">
        <title>Correction to: Identification and distribution of gene clusters required for synthesis of sphingolipid metabolism inhibitors in diverse species of the filamentous fungus Fusarium.</title>
        <authorList>
            <person name="Kim H.S."/>
            <person name="Lohmar J.M."/>
            <person name="Busman M."/>
            <person name="Brown D.W."/>
            <person name="Naumann T.A."/>
            <person name="Divon H.H."/>
            <person name="Lysoe E."/>
            <person name="Uhlig S."/>
            <person name="Proctor R.H."/>
        </authorList>
    </citation>
    <scope>NUCLEOTIDE SEQUENCE</scope>
    <source>
        <strain evidence="2">NRRL 22465</strain>
    </source>
</reference>
<evidence type="ECO:0000313" key="2">
    <source>
        <dbReference type="EMBL" id="KAF4972916.1"/>
    </source>
</evidence>
<evidence type="ECO:0000313" key="3">
    <source>
        <dbReference type="Proteomes" id="UP000635477"/>
    </source>
</evidence>
<feature type="compositionally biased region" description="Polar residues" evidence="1">
    <location>
        <begin position="134"/>
        <end position="146"/>
    </location>
</feature>
<organism evidence="2 3">
    <name type="scientific">Fusarium zealandicum</name>
    <dbReference type="NCBI Taxonomy" id="1053134"/>
    <lineage>
        <taxon>Eukaryota</taxon>
        <taxon>Fungi</taxon>
        <taxon>Dikarya</taxon>
        <taxon>Ascomycota</taxon>
        <taxon>Pezizomycotina</taxon>
        <taxon>Sordariomycetes</taxon>
        <taxon>Hypocreomycetidae</taxon>
        <taxon>Hypocreales</taxon>
        <taxon>Nectriaceae</taxon>
        <taxon>Fusarium</taxon>
        <taxon>Fusarium staphyleae species complex</taxon>
    </lineage>
</organism>
<reference evidence="2" key="2">
    <citation type="submission" date="2020-05" db="EMBL/GenBank/DDBJ databases">
        <authorList>
            <person name="Kim H.-S."/>
            <person name="Proctor R.H."/>
            <person name="Brown D.W."/>
        </authorList>
    </citation>
    <scope>NUCLEOTIDE SEQUENCE</scope>
    <source>
        <strain evidence="2">NRRL 22465</strain>
    </source>
</reference>
<feature type="compositionally biased region" description="Polar residues" evidence="1">
    <location>
        <begin position="1"/>
        <end position="32"/>
    </location>
</feature>
<proteinExistence type="predicted"/>
<sequence>MTNPQRRYQPDSYSSGGYYQSNTRNDYQSQGSRAYDCCSRPSPQSHQPSKLRRQDDSRFPYGRPAMNAPQTYRTAPTYGTSTFGTYILPLEAQGKYRTMDPTKCRCKCCPHPSSISHSQDERRYPETPYLKPASKTNTRVSAPFNQRSSSSNSLPRSSRSRRNPQGRYVIDVQDKSDSSLRHEYGPSYPISLDPCASSASIAAFLVPDKRRAKVVVHWDDGKTETLDDGIPMKELIRYAEYLEVKEKKTVHWA</sequence>
<keyword evidence="3" id="KW-1185">Reference proteome</keyword>
<dbReference type="EMBL" id="JABEYC010000887">
    <property type="protein sequence ID" value="KAF4972916.1"/>
    <property type="molecule type" value="Genomic_DNA"/>
</dbReference>
<dbReference type="OrthoDB" id="5090487at2759"/>
<feature type="compositionally biased region" description="Polar residues" evidence="1">
    <location>
        <begin position="68"/>
        <end position="79"/>
    </location>
</feature>
<dbReference type="AlphaFoldDB" id="A0A8H4XG22"/>
<feature type="compositionally biased region" description="Basic and acidic residues" evidence="1">
    <location>
        <begin position="172"/>
        <end position="181"/>
    </location>
</feature>
<evidence type="ECO:0000256" key="1">
    <source>
        <dbReference type="SAM" id="MobiDB-lite"/>
    </source>
</evidence>
<feature type="region of interest" description="Disordered" evidence="1">
    <location>
        <begin position="112"/>
        <end position="181"/>
    </location>
</feature>
<gene>
    <name evidence="2" type="ORF">FZEAL_9474</name>
</gene>
<feature type="compositionally biased region" description="Low complexity" evidence="1">
    <location>
        <begin position="147"/>
        <end position="157"/>
    </location>
</feature>
<accession>A0A8H4XG22</accession>
<feature type="region of interest" description="Disordered" evidence="1">
    <location>
        <begin position="1"/>
        <end position="79"/>
    </location>
</feature>
<name>A0A8H4XG22_9HYPO</name>
<protein>
    <submittedName>
        <fullName evidence="2">Uncharacterized protein</fullName>
    </submittedName>
</protein>